<gene>
    <name evidence="2" type="ORF">C9994_13235</name>
</gene>
<comment type="caution">
    <text evidence="2">The sequence shown here is derived from an EMBL/GenBank/DDBJ whole genome shotgun (WGS) entry which is preliminary data.</text>
</comment>
<dbReference type="EMBL" id="PYVU01000176">
    <property type="protein sequence ID" value="PTB93226.1"/>
    <property type="molecule type" value="Genomic_DNA"/>
</dbReference>
<dbReference type="Proteomes" id="UP000240608">
    <property type="component" value="Unassembled WGS sequence"/>
</dbReference>
<dbReference type="InterPro" id="IPR027417">
    <property type="entry name" value="P-loop_NTPase"/>
</dbReference>
<keyword evidence="2" id="KW-0255">Endonuclease</keyword>
<evidence type="ECO:0000313" key="2">
    <source>
        <dbReference type="EMBL" id="PTB93226.1"/>
    </source>
</evidence>
<name>A0A2T4DHH0_9BACT</name>
<dbReference type="AlphaFoldDB" id="A0A2T4DHH0"/>
<dbReference type="PANTHER" id="PTHR47396:SF1">
    <property type="entry name" value="ATP-DEPENDENT HELICASE IRC3-RELATED"/>
    <property type="match status" value="1"/>
</dbReference>
<dbReference type="Pfam" id="PF04851">
    <property type="entry name" value="ResIII"/>
    <property type="match status" value="1"/>
</dbReference>
<dbReference type="GO" id="GO:0005829">
    <property type="term" value="C:cytosol"/>
    <property type="evidence" value="ECO:0007669"/>
    <property type="project" value="TreeGrafter"/>
</dbReference>
<evidence type="ECO:0000259" key="1">
    <source>
        <dbReference type="SMART" id="SM00487"/>
    </source>
</evidence>
<reference evidence="2 3" key="1">
    <citation type="submission" date="2018-03" db="EMBL/GenBank/DDBJ databases">
        <title>Cross-interface Injection: A General Nanoliter Liquid Handling Method Applied to Single Cells Genome Amplification Automated Nanoliter Liquid Handling Applied to Single Cell Multiple Displacement Amplification.</title>
        <authorList>
            <person name="Yun J."/>
            <person name="Xu P."/>
            <person name="Xu J."/>
            <person name="Dai X."/>
            <person name="Wang Y."/>
            <person name="Zheng X."/>
            <person name="Cao C."/>
            <person name="Yi Q."/>
            <person name="Zhu Y."/>
            <person name="Wang L."/>
            <person name="Dong Z."/>
            <person name="Huang Y."/>
            <person name="Huang L."/>
            <person name="Du W."/>
        </authorList>
    </citation>
    <scope>NUCLEOTIDE SEQUENCE [LARGE SCALE GENOMIC DNA]</scope>
    <source>
        <strain evidence="2 3">Z-D1-2</strain>
    </source>
</reference>
<keyword evidence="2" id="KW-0540">Nuclease</keyword>
<dbReference type="GO" id="GO:0016787">
    <property type="term" value="F:hydrolase activity"/>
    <property type="evidence" value="ECO:0007669"/>
    <property type="project" value="InterPro"/>
</dbReference>
<dbReference type="PANTHER" id="PTHR47396">
    <property type="entry name" value="TYPE I RESTRICTION ENZYME ECOKI R PROTEIN"/>
    <property type="match status" value="1"/>
</dbReference>
<dbReference type="GO" id="GO:0005524">
    <property type="term" value="F:ATP binding"/>
    <property type="evidence" value="ECO:0007669"/>
    <property type="project" value="InterPro"/>
</dbReference>
<feature type="domain" description="Helicase ATP-binding" evidence="1">
    <location>
        <begin position="16"/>
        <end position="297"/>
    </location>
</feature>
<evidence type="ECO:0000313" key="3">
    <source>
        <dbReference type="Proteomes" id="UP000240608"/>
    </source>
</evidence>
<dbReference type="Gene3D" id="3.40.50.300">
    <property type="entry name" value="P-loop containing nucleotide triphosphate hydrolases"/>
    <property type="match status" value="2"/>
</dbReference>
<dbReference type="GO" id="GO:0004519">
    <property type="term" value="F:endonuclease activity"/>
    <property type="evidence" value="ECO:0007669"/>
    <property type="project" value="UniProtKB-KW"/>
</dbReference>
<sequence length="841" mass="96444">MYLKKYQIRVVNELKHFFQTAKTQKTAIEAAAKVLPENMRNNLNYVQSTFDTIGKPYLDNCRNGLGQYYPRTSLKVPTGGGKTILAVEAIREYQTLFAERKTGLVVWIVPKETIYTQTVDRLRDKSHPYRQLLDQASGGKTIIKEKGQKLSLQDIEENLVVLFIMIQSISRANNSEALKVFQDSGGYDSFFPQDNRYDLHGQWLKEVPNLDSMWVNGDQAQLVTSLGNAVRVSKPLIIIDEIHRVFTPTAKATIDNLNPEMVLGLSATPKEGMNLLSTVTGLELKDEEMVKLDLHIRPPASGSDNDWKGMISQIKEHREQLEQKAIEYRQNTGEYIRPITLIQVERTGKDQRGKGFVHSEDVKEHLIEMGVNPDEVAIKSSAQNDIENIDLFAPECPIRFIITKEALSEGWDCSFAYTLGIIPNTASNTGVTQLIGRILRQPRAKKTGIPLLDESYVYYCKGDTRSLLDRVIAGFKEEGLGDLVSKMKVQGQDTVNPSKNVSIKDEFKKYEYAFYLPVWLMVNKEKKSKRRFSYDFDIRPLIDFQSYKISDELLARITSSLSEENKEQKAFTVTIDDKSQTAIAEEKLESRFKGFISKGYMTRRFSEVIDNSFLARRICNETVDTLMEKVGEQKFAEHFSYITSLVTKDLKENRQKQEEEIFLNHLKNDNLELAVSDDKSIGYRIPTTDTITTTSIPNTYTKNLYSDVEVTTMNGLEKSVASILENQTKLLWWFRNRVGKNWYAIQGWHEHKIRPDFIAAKKKDDDTIEVIYIIESKGEHLAGNPDTIYKKKVMDEMTRLKKNGKMVAYQTQFDFGTLNESVEAYLIEEKKEQEELKRLMN</sequence>
<dbReference type="InterPro" id="IPR050742">
    <property type="entry name" value="Helicase_Restrict-Modif_Enz"/>
</dbReference>
<keyword evidence="2" id="KW-0378">Hydrolase</keyword>
<dbReference type="SUPFAM" id="SSF52540">
    <property type="entry name" value="P-loop containing nucleoside triphosphate hydrolases"/>
    <property type="match status" value="2"/>
</dbReference>
<proteinExistence type="predicted"/>
<dbReference type="GO" id="GO:0003677">
    <property type="term" value="F:DNA binding"/>
    <property type="evidence" value="ECO:0007669"/>
    <property type="project" value="InterPro"/>
</dbReference>
<accession>A0A2T4DHH0</accession>
<organism evidence="2 3">
    <name type="scientific">Marivirga lumbricoides</name>
    <dbReference type="NCBI Taxonomy" id="1046115"/>
    <lineage>
        <taxon>Bacteria</taxon>
        <taxon>Pseudomonadati</taxon>
        <taxon>Bacteroidota</taxon>
        <taxon>Cytophagia</taxon>
        <taxon>Cytophagales</taxon>
        <taxon>Marivirgaceae</taxon>
        <taxon>Marivirga</taxon>
    </lineage>
</organism>
<dbReference type="InterPro" id="IPR014001">
    <property type="entry name" value="Helicase_ATP-bd"/>
</dbReference>
<protein>
    <submittedName>
        <fullName evidence="2">Restriction endonuclease subunit R</fullName>
    </submittedName>
</protein>
<dbReference type="InterPro" id="IPR006935">
    <property type="entry name" value="Helicase/UvrB_N"/>
</dbReference>
<dbReference type="SMART" id="SM00487">
    <property type="entry name" value="DEXDc"/>
    <property type="match status" value="1"/>
</dbReference>